<dbReference type="GO" id="GO:0022857">
    <property type="term" value="F:transmembrane transporter activity"/>
    <property type="evidence" value="ECO:0007669"/>
    <property type="project" value="InterPro"/>
</dbReference>
<comment type="subcellular location">
    <subcellularLocation>
        <location evidence="1">Cell membrane</location>
        <topology evidence="1">Multi-pass membrane protein</topology>
    </subcellularLocation>
</comment>
<evidence type="ECO:0000256" key="4">
    <source>
        <dbReference type="ARBA" id="ARBA00022989"/>
    </source>
</evidence>
<dbReference type="PROSITE" id="PS50850">
    <property type="entry name" value="MFS"/>
    <property type="match status" value="1"/>
</dbReference>
<feature type="transmembrane region" description="Helical" evidence="6">
    <location>
        <begin position="166"/>
        <end position="186"/>
    </location>
</feature>
<organism evidence="8 9">
    <name type="scientific">Pseudomonas luteola</name>
    <dbReference type="NCBI Taxonomy" id="47886"/>
    <lineage>
        <taxon>Bacteria</taxon>
        <taxon>Pseudomonadati</taxon>
        <taxon>Pseudomonadota</taxon>
        <taxon>Gammaproteobacteria</taxon>
        <taxon>Pseudomonadales</taxon>
        <taxon>Pseudomonadaceae</taxon>
        <taxon>Pseudomonas</taxon>
    </lineage>
</organism>
<feature type="transmembrane region" description="Helical" evidence="6">
    <location>
        <begin position="136"/>
        <end position="160"/>
    </location>
</feature>
<feature type="transmembrane region" description="Helical" evidence="6">
    <location>
        <begin position="358"/>
        <end position="381"/>
    </location>
</feature>
<feature type="transmembrane region" description="Helical" evidence="6">
    <location>
        <begin position="275"/>
        <end position="293"/>
    </location>
</feature>
<dbReference type="SUPFAM" id="SSF103473">
    <property type="entry name" value="MFS general substrate transporter"/>
    <property type="match status" value="1"/>
</dbReference>
<feature type="transmembrane region" description="Helical" evidence="6">
    <location>
        <begin position="207"/>
        <end position="230"/>
    </location>
</feature>
<gene>
    <name evidence="8" type="primary">pbuE</name>
    <name evidence="8" type="ORF">NCTC11842_02035</name>
</gene>
<dbReference type="Pfam" id="PF07690">
    <property type="entry name" value="MFS_1"/>
    <property type="match status" value="1"/>
</dbReference>
<dbReference type="RefSeq" id="WP_010798196.1">
    <property type="nucleotide sequence ID" value="NZ_CP069262.1"/>
</dbReference>
<keyword evidence="3 6" id="KW-0812">Transmembrane</keyword>
<dbReference type="InterPro" id="IPR020846">
    <property type="entry name" value="MFS_dom"/>
</dbReference>
<protein>
    <submittedName>
        <fullName evidence="8">Major facilitator superfamily protein</fullName>
    </submittedName>
</protein>
<dbReference type="InterPro" id="IPR011701">
    <property type="entry name" value="MFS"/>
</dbReference>
<dbReference type="PANTHER" id="PTHR43124:SF10">
    <property type="entry name" value="PURINE EFFLUX PUMP PBUE"/>
    <property type="match status" value="1"/>
</dbReference>
<evidence type="ECO:0000256" key="5">
    <source>
        <dbReference type="ARBA" id="ARBA00023136"/>
    </source>
</evidence>
<evidence type="ECO:0000313" key="9">
    <source>
        <dbReference type="Proteomes" id="UP000250443"/>
    </source>
</evidence>
<feature type="transmembrane region" description="Helical" evidence="6">
    <location>
        <begin position="245"/>
        <end position="263"/>
    </location>
</feature>
<feature type="transmembrane region" description="Helical" evidence="6">
    <location>
        <begin position="299"/>
        <end position="315"/>
    </location>
</feature>
<name>A0A2X2CDA7_PSELU</name>
<accession>A0A2X2CDA7</accession>
<dbReference type="GO" id="GO:0005886">
    <property type="term" value="C:plasma membrane"/>
    <property type="evidence" value="ECO:0007669"/>
    <property type="project" value="UniProtKB-SubCell"/>
</dbReference>
<evidence type="ECO:0000256" key="6">
    <source>
        <dbReference type="SAM" id="Phobius"/>
    </source>
</evidence>
<evidence type="ECO:0000256" key="3">
    <source>
        <dbReference type="ARBA" id="ARBA00022692"/>
    </source>
</evidence>
<feature type="domain" description="Major facilitator superfamily (MFS) profile" evidence="7">
    <location>
        <begin position="12"/>
        <end position="387"/>
    </location>
</feature>
<dbReference type="AlphaFoldDB" id="A0A2X2CDA7"/>
<reference evidence="8 9" key="1">
    <citation type="submission" date="2018-06" db="EMBL/GenBank/DDBJ databases">
        <authorList>
            <consortium name="Pathogen Informatics"/>
            <person name="Doyle S."/>
        </authorList>
    </citation>
    <scope>NUCLEOTIDE SEQUENCE [LARGE SCALE GENOMIC DNA]</scope>
    <source>
        <strain evidence="8 9">NCTC11842</strain>
    </source>
</reference>
<sequence>MKGLIAPPTLLALRSLSFAYFVQAVGALSVVGCLQQISQEWLLTDTQSAYLISLFGITFALAAPLLQVVLGHLPRRRQVLLGLGLFSSASLLFALAPNYGVLVLARVLMGLGAGFIGPVLGALGSALVDRAQQGRAIAMVLLGLSVAGMAGIPLAAWIAQHWDVRSLYLMLSVAGFMTALLIARFVPDYVQGERIAVSTVVSLLTRLGSLSTFLVVFFITSGVFSTYAFLSPIIRDVYHGGPEDVSVALTVLGIAGVAGNLFVTRAAGRYSAEHMLLSGISLLAVTLLLLGYGPAHLGWLLPVLVLWAFATDMVWPSQQRRVVERMPERRGIALALTASFMFCGIGFGSAVAGWVYPAYGYTGVLSASLLFFVMATVCLVVSYSQTKAAIPVA</sequence>
<keyword evidence="2" id="KW-1003">Cell membrane</keyword>
<dbReference type="InterPro" id="IPR036259">
    <property type="entry name" value="MFS_trans_sf"/>
</dbReference>
<dbReference type="PANTHER" id="PTHR43124">
    <property type="entry name" value="PURINE EFFLUX PUMP PBUE"/>
    <property type="match status" value="1"/>
</dbReference>
<evidence type="ECO:0000256" key="1">
    <source>
        <dbReference type="ARBA" id="ARBA00004651"/>
    </source>
</evidence>
<keyword evidence="5 6" id="KW-0472">Membrane</keyword>
<dbReference type="CDD" id="cd17324">
    <property type="entry name" value="MFS_NepI_like"/>
    <property type="match status" value="1"/>
</dbReference>
<keyword evidence="4 6" id="KW-1133">Transmembrane helix</keyword>
<feature type="transmembrane region" description="Helical" evidence="6">
    <location>
        <begin position="79"/>
        <end position="97"/>
    </location>
</feature>
<evidence type="ECO:0000313" key="8">
    <source>
        <dbReference type="EMBL" id="SPZ06117.1"/>
    </source>
</evidence>
<dbReference type="PROSITE" id="PS51257">
    <property type="entry name" value="PROKAR_LIPOPROTEIN"/>
    <property type="match status" value="1"/>
</dbReference>
<dbReference type="InterPro" id="IPR050189">
    <property type="entry name" value="MFS_Efflux_Transporters"/>
</dbReference>
<feature type="transmembrane region" description="Helical" evidence="6">
    <location>
        <begin position="48"/>
        <end position="70"/>
    </location>
</feature>
<feature type="transmembrane region" description="Helical" evidence="6">
    <location>
        <begin position="103"/>
        <end position="124"/>
    </location>
</feature>
<dbReference type="Gene3D" id="1.20.1250.20">
    <property type="entry name" value="MFS general substrate transporter like domains"/>
    <property type="match status" value="1"/>
</dbReference>
<proteinExistence type="predicted"/>
<evidence type="ECO:0000256" key="2">
    <source>
        <dbReference type="ARBA" id="ARBA00022475"/>
    </source>
</evidence>
<dbReference type="Proteomes" id="UP000250443">
    <property type="component" value="Unassembled WGS sequence"/>
</dbReference>
<dbReference type="EMBL" id="UAUF01000011">
    <property type="protein sequence ID" value="SPZ06117.1"/>
    <property type="molecule type" value="Genomic_DNA"/>
</dbReference>
<feature type="transmembrane region" description="Helical" evidence="6">
    <location>
        <begin position="331"/>
        <end position="352"/>
    </location>
</feature>
<evidence type="ECO:0000259" key="7">
    <source>
        <dbReference type="PROSITE" id="PS50850"/>
    </source>
</evidence>